<dbReference type="Proteomes" id="UP001292094">
    <property type="component" value="Unassembled WGS sequence"/>
</dbReference>
<dbReference type="PANTHER" id="PTHR18934">
    <property type="entry name" value="ATP-DEPENDENT RNA HELICASE"/>
    <property type="match status" value="1"/>
</dbReference>
<comment type="similarity">
    <text evidence="8">Belongs to the DEAD box helicase family. DEAH subfamily. PRP16 sub-subfamily.</text>
</comment>
<evidence type="ECO:0000259" key="12">
    <source>
        <dbReference type="PROSITE" id="PS51194"/>
    </source>
</evidence>
<evidence type="ECO:0000256" key="4">
    <source>
        <dbReference type="ARBA" id="ARBA00022801"/>
    </source>
</evidence>
<feature type="region of interest" description="Disordered" evidence="10">
    <location>
        <begin position="115"/>
        <end position="393"/>
    </location>
</feature>
<dbReference type="InterPro" id="IPR011709">
    <property type="entry name" value="DEAD-box_helicase_OB_fold"/>
</dbReference>
<accession>A0AAE1UQI8</accession>
<evidence type="ECO:0000313" key="13">
    <source>
        <dbReference type="EMBL" id="KAK4329391.1"/>
    </source>
</evidence>
<evidence type="ECO:0000256" key="8">
    <source>
        <dbReference type="ARBA" id="ARBA00038040"/>
    </source>
</evidence>
<dbReference type="SUPFAM" id="SSF52540">
    <property type="entry name" value="P-loop containing nucleoside triphosphate hydrolases"/>
    <property type="match status" value="1"/>
</dbReference>
<sequence>MVYHQALISQVNITQHGVRRSASLSFGVVCSQSDIIGCQATRSCHSTLTGEMSHVLEGTSGGVGGLIIRKKKDDDSTFKKPALPIKGSVLGLDKLAALKRKMREDEDLEINKFKDRKTDSHSDSDDDSYDDIKSRDSEKNVEKKKDRGYRSKYDETPTYTGGVSKEVKDRLAEKQKKHREKYVNASTKNRNVKNERENASRDDRYGNRDRREKYKDIYDGNWYERGSDRRDRDYSDRRIRDYSERRDRDYSNRRDRDYSDRRDKEHSERWGVSERSNDWSDRSNHTPRFSDAPETPKIPGVRDTPSHSSWDDEDTPSKVSSWDMPTPHSSHRRTRDNDWSIRSSHRSPRDRTPAGRSYKKSDKTPLPTPSYKYNAWMSERENKEQREFENEEDRLKWEEEEKRLDRQWYDMDQGYDDTNNPFANVSAEYERKKTEKVEKNKRKMSAKQRQIHKDNELWETNRMLTSGVVQKIDHDEDFEEEFTNRVHILVHNIVPPFLDGRIVFTKQPEPVIPVKDSTSDMAIVSRKGSAAVKARREQRERRKAAKKEWELAGTQLGNLIGIKKEDETDDRKIEEGETDYKADQKFAEHMKITTEASSEFAKKKTIKEQRQFLPVFAVRQELSRIIRENSVVIIVGETGSGKTTQLTQYLHEEGYSTLGMIGCTQPRRVAAMSVAKRVSDEMGTRLGEEVGYAIRFEDCTSENTIIKYMTDGILLRESLRESDLDNYSAIIMDEAHERSLSTDVLFGLLREVVGRRHDLKLIVTSATMDSRKFATFFGEVPVFTIPGRTFPVETFFSRNVVEDYVEAAVKQALQIHLQAEEGDILVFMPGQEDIEVTCELIIEKLDEIDNAPQLAVLPIYSQLPSDLQAKIFQRAPDGLRKCVVATNIAETSLTVDGIKYVVDSGYCKLKVFNPRVGMDGLQVYPVSQANANQRLGRAGRTGPGMCYRLYTERQYKDELLATTVPEIQRTNLANVVLLLKSLGVEDLLKFHFMDPPPQDNLLNSQYQLWTLGALDNTGVLTKLGRAMVEFPLDPALSKMLLAGVEMGCSEEILTIVSMLSVPSLFYRPKGREEEADAMREKFQVPESDHLTYLNIYRQWRLQKYSMNWCNKHFLHFKALKKVREVRQQLHDIMDQQKLEVVSCGMDEDLVRKCICAAYFHQACRLKGIGEYVNLRTGTPCHLHPTSALFGMGYTPDYIVYHELVMTSKEYMQCVTAVEGGWLAEVGDKFYSINEGGASRMEKRRQALAHKAAMEAEMDRAQDTLKARAQEKQRRQESARKQQVFDVGTPRRLPSSARFGI</sequence>
<dbReference type="SMART" id="SM00490">
    <property type="entry name" value="HELICc"/>
    <property type="match status" value="1"/>
</dbReference>
<dbReference type="InterPro" id="IPR002464">
    <property type="entry name" value="DNA/RNA_helicase_DEAH_CS"/>
</dbReference>
<dbReference type="InterPro" id="IPR011545">
    <property type="entry name" value="DEAD/DEAH_box_helicase_dom"/>
</dbReference>
<evidence type="ECO:0000256" key="2">
    <source>
        <dbReference type="ARBA" id="ARBA00022664"/>
    </source>
</evidence>
<dbReference type="GO" id="GO:0006397">
    <property type="term" value="P:mRNA processing"/>
    <property type="evidence" value="ECO:0007669"/>
    <property type="project" value="UniProtKB-KW"/>
</dbReference>
<evidence type="ECO:0000256" key="3">
    <source>
        <dbReference type="ARBA" id="ARBA00022741"/>
    </source>
</evidence>
<organism evidence="13 14">
    <name type="scientific">Petrolisthes manimaculis</name>
    <dbReference type="NCBI Taxonomy" id="1843537"/>
    <lineage>
        <taxon>Eukaryota</taxon>
        <taxon>Metazoa</taxon>
        <taxon>Ecdysozoa</taxon>
        <taxon>Arthropoda</taxon>
        <taxon>Crustacea</taxon>
        <taxon>Multicrustacea</taxon>
        <taxon>Malacostraca</taxon>
        <taxon>Eumalacostraca</taxon>
        <taxon>Eucarida</taxon>
        <taxon>Decapoda</taxon>
        <taxon>Pleocyemata</taxon>
        <taxon>Anomura</taxon>
        <taxon>Galatheoidea</taxon>
        <taxon>Porcellanidae</taxon>
        <taxon>Petrolisthes</taxon>
    </lineage>
</organism>
<dbReference type="Pfam" id="PF07717">
    <property type="entry name" value="OB_NTP_bind"/>
    <property type="match status" value="1"/>
</dbReference>
<evidence type="ECO:0000256" key="6">
    <source>
        <dbReference type="ARBA" id="ARBA00022840"/>
    </source>
</evidence>
<evidence type="ECO:0000256" key="5">
    <source>
        <dbReference type="ARBA" id="ARBA00022806"/>
    </source>
</evidence>
<dbReference type="GO" id="GO:0003723">
    <property type="term" value="F:RNA binding"/>
    <property type="evidence" value="ECO:0007669"/>
    <property type="project" value="TreeGrafter"/>
</dbReference>
<feature type="domain" description="Helicase ATP-binding" evidence="11">
    <location>
        <begin position="623"/>
        <end position="786"/>
    </location>
</feature>
<feature type="compositionally biased region" description="Basic and acidic residues" evidence="10">
    <location>
        <begin position="378"/>
        <end position="393"/>
    </location>
</feature>
<evidence type="ECO:0000256" key="9">
    <source>
        <dbReference type="ARBA" id="ARBA00047984"/>
    </source>
</evidence>
<dbReference type="PROSITE" id="PS00690">
    <property type="entry name" value="DEAH_ATP_HELICASE"/>
    <property type="match status" value="1"/>
</dbReference>
<dbReference type="Gene3D" id="3.40.50.300">
    <property type="entry name" value="P-loop containing nucleotide triphosphate hydrolases"/>
    <property type="match status" value="2"/>
</dbReference>
<feature type="region of interest" description="Disordered" evidence="10">
    <location>
        <begin position="1264"/>
        <end position="1300"/>
    </location>
</feature>
<name>A0AAE1UQI8_9EUCA</name>
<comment type="catalytic activity">
    <reaction evidence="9">
        <text>ATP + H2O = ADP + phosphate + H(+)</text>
        <dbReference type="Rhea" id="RHEA:13065"/>
        <dbReference type="ChEBI" id="CHEBI:15377"/>
        <dbReference type="ChEBI" id="CHEBI:15378"/>
        <dbReference type="ChEBI" id="CHEBI:30616"/>
        <dbReference type="ChEBI" id="CHEBI:43474"/>
        <dbReference type="ChEBI" id="CHEBI:456216"/>
        <dbReference type="EC" id="3.6.4.13"/>
    </reaction>
</comment>
<gene>
    <name evidence="13" type="ORF">Pmani_000246</name>
</gene>
<proteinExistence type="inferred from homology"/>
<keyword evidence="7" id="KW-0508">mRNA splicing</keyword>
<dbReference type="GO" id="GO:0034458">
    <property type="term" value="F:3'-5' RNA helicase activity"/>
    <property type="evidence" value="ECO:0007669"/>
    <property type="project" value="TreeGrafter"/>
</dbReference>
<dbReference type="GO" id="GO:0003006">
    <property type="term" value="P:developmental process involved in reproduction"/>
    <property type="evidence" value="ECO:0007669"/>
    <property type="project" value="UniProtKB-ARBA"/>
</dbReference>
<dbReference type="Gene3D" id="1.20.120.1080">
    <property type="match status" value="1"/>
</dbReference>
<dbReference type="InterPro" id="IPR001650">
    <property type="entry name" value="Helicase_C-like"/>
</dbReference>
<dbReference type="Pfam" id="PF04408">
    <property type="entry name" value="WHD_HA2"/>
    <property type="match status" value="1"/>
</dbReference>
<evidence type="ECO:0000256" key="1">
    <source>
        <dbReference type="ARBA" id="ARBA00012552"/>
    </source>
</evidence>
<dbReference type="InterPro" id="IPR048333">
    <property type="entry name" value="HA2_WH"/>
</dbReference>
<feature type="compositionally biased region" description="Basic and acidic residues" evidence="10">
    <location>
        <begin position="225"/>
        <end position="284"/>
    </location>
</feature>
<protein>
    <recommendedName>
        <fullName evidence="1">RNA helicase</fullName>
        <ecNumber evidence="1">3.6.4.13</ecNumber>
    </recommendedName>
</protein>
<evidence type="ECO:0000313" key="14">
    <source>
        <dbReference type="Proteomes" id="UP001292094"/>
    </source>
</evidence>
<reference evidence="13" key="1">
    <citation type="submission" date="2023-11" db="EMBL/GenBank/DDBJ databases">
        <title>Genome assemblies of two species of porcelain crab, Petrolisthes cinctipes and Petrolisthes manimaculis (Anomura: Porcellanidae).</title>
        <authorList>
            <person name="Angst P."/>
        </authorList>
    </citation>
    <scope>NUCLEOTIDE SEQUENCE</scope>
    <source>
        <strain evidence="13">PB745_02</strain>
        <tissue evidence="13">Gill</tissue>
    </source>
</reference>
<dbReference type="CDD" id="cd18791">
    <property type="entry name" value="SF2_C_RHA"/>
    <property type="match status" value="1"/>
</dbReference>
<dbReference type="InterPro" id="IPR027417">
    <property type="entry name" value="P-loop_NTPase"/>
</dbReference>
<dbReference type="Pfam" id="PF00271">
    <property type="entry name" value="Helicase_C"/>
    <property type="match status" value="1"/>
</dbReference>
<feature type="compositionally biased region" description="Basic and acidic residues" evidence="10">
    <location>
        <begin position="347"/>
        <end position="363"/>
    </location>
</feature>
<dbReference type="GO" id="GO:0005524">
    <property type="term" value="F:ATP binding"/>
    <property type="evidence" value="ECO:0007669"/>
    <property type="project" value="UniProtKB-KW"/>
</dbReference>
<dbReference type="Pfam" id="PF00270">
    <property type="entry name" value="DEAD"/>
    <property type="match status" value="1"/>
</dbReference>
<dbReference type="FunFam" id="3.40.50.300:FF:000313">
    <property type="entry name" value="Pre-mRNA-splicing factor ATP-dependent RNA helicase PRP16"/>
    <property type="match status" value="1"/>
</dbReference>
<feature type="compositionally biased region" description="Basic and acidic residues" evidence="10">
    <location>
        <begin position="130"/>
        <end position="155"/>
    </location>
</feature>
<dbReference type="GO" id="GO:0016787">
    <property type="term" value="F:hydrolase activity"/>
    <property type="evidence" value="ECO:0007669"/>
    <property type="project" value="UniProtKB-KW"/>
</dbReference>
<keyword evidence="5" id="KW-0347">Helicase</keyword>
<keyword evidence="3" id="KW-0547">Nucleotide-binding</keyword>
<feature type="compositionally biased region" description="Basic and acidic residues" evidence="10">
    <location>
        <begin position="165"/>
        <end position="174"/>
    </location>
</feature>
<keyword evidence="14" id="KW-1185">Reference proteome</keyword>
<dbReference type="FunFam" id="3.40.50.300:FF:000007">
    <property type="entry name" value="Pre-mRNA-splicing factor ATP-dependent RNA helicase"/>
    <property type="match status" value="1"/>
</dbReference>
<feature type="compositionally biased region" description="Basic and acidic residues" evidence="10">
    <location>
        <begin position="1264"/>
        <end position="1279"/>
    </location>
</feature>
<evidence type="ECO:0000259" key="11">
    <source>
        <dbReference type="PROSITE" id="PS51192"/>
    </source>
</evidence>
<dbReference type="PROSITE" id="PS51192">
    <property type="entry name" value="HELICASE_ATP_BIND_1"/>
    <property type="match status" value="1"/>
</dbReference>
<dbReference type="SMART" id="SM00847">
    <property type="entry name" value="HA2"/>
    <property type="match status" value="1"/>
</dbReference>
<comment type="caution">
    <text evidence="13">The sequence shown here is derived from an EMBL/GenBank/DDBJ whole genome shotgun (WGS) entry which is preliminary data.</text>
</comment>
<dbReference type="GO" id="GO:0008380">
    <property type="term" value="P:RNA splicing"/>
    <property type="evidence" value="ECO:0007669"/>
    <property type="project" value="UniProtKB-KW"/>
</dbReference>
<dbReference type="FunFam" id="1.20.120.1080:FF:000001">
    <property type="entry name" value="Pre-mRNA-splicing factor ATP-dependent RNA helicase"/>
    <property type="match status" value="1"/>
</dbReference>
<feature type="compositionally biased region" description="Basic and acidic residues" evidence="10">
    <location>
        <begin position="192"/>
        <end position="218"/>
    </location>
</feature>
<dbReference type="PROSITE" id="PS51194">
    <property type="entry name" value="HELICASE_CTER"/>
    <property type="match status" value="1"/>
</dbReference>
<dbReference type="EMBL" id="JAWZYT010000015">
    <property type="protein sequence ID" value="KAK4329391.1"/>
    <property type="molecule type" value="Genomic_DNA"/>
</dbReference>
<keyword evidence="6" id="KW-0067">ATP-binding</keyword>
<evidence type="ECO:0000256" key="7">
    <source>
        <dbReference type="ARBA" id="ARBA00023187"/>
    </source>
</evidence>
<keyword evidence="4" id="KW-0378">Hydrolase</keyword>
<feature type="domain" description="Helicase C-terminal" evidence="12">
    <location>
        <begin position="800"/>
        <end position="983"/>
    </location>
</feature>
<dbReference type="CDD" id="cd17983">
    <property type="entry name" value="DEXHc_DHX38"/>
    <property type="match status" value="1"/>
</dbReference>
<evidence type="ECO:0000256" key="10">
    <source>
        <dbReference type="SAM" id="MobiDB-lite"/>
    </source>
</evidence>
<dbReference type="InterPro" id="IPR014001">
    <property type="entry name" value="Helicase_ATP-bd"/>
</dbReference>
<dbReference type="Pfam" id="PF21010">
    <property type="entry name" value="HA2_C"/>
    <property type="match status" value="1"/>
</dbReference>
<dbReference type="EC" id="3.6.4.13" evidence="1"/>
<dbReference type="InterPro" id="IPR007502">
    <property type="entry name" value="Helicase-assoc_dom"/>
</dbReference>
<dbReference type="SMART" id="SM00487">
    <property type="entry name" value="DEXDc"/>
    <property type="match status" value="1"/>
</dbReference>
<dbReference type="PANTHER" id="PTHR18934:SF91">
    <property type="entry name" value="PRE-MRNA-SPLICING FACTOR ATP-DEPENDENT RNA HELICASE PRP16"/>
    <property type="match status" value="1"/>
</dbReference>
<keyword evidence="2" id="KW-0507">mRNA processing</keyword>